<evidence type="ECO:0000313" key="20">
    <source>
        <dbReference type="EMBL" id="GAA3940343.1"/>
    </source>
</evidence>
<dbReference type="EMBL" id="BAABBN010000015">
    <property type="protein sequence ID" value="GAA3940343.1"/>
    <property type="molecule type" value="Genomic_DNA"/>
</dbReference>
<keyword evidence="16" id="KW-0594">Phospholipid biosynthesis</keyword>
<dbReference type="PROSITE" id="PS01315">
    <property type="entry name" value="CDS"/>
    <property type="match status" value="1"/>
</dbReference>
<dbReference type="Proteomes" id="UP001501565">
    <property type="component" value="Unassembled WGS sequence"/>
</dbReference>
<evidence type="ECO:0000256" key="4">
    <source>
        <dbReference type="ARBA" id="ARBA00005189"/>
    </source>
</evidence>
<comment type="caution">
    <text evidence="20">The sequence shown here is derived from an EMBL/GenBank/DDBJ whole genome shotgun (WGS) entry which is preliminary data.</text>
</comment>
<keyword evidence="9" id="KW-0444">Lipid biosynthesis</keyword>
<feature type="transmembrane region" description="Helical" evidence="19">
    <location>
        <begin position="134"/>
        <end position="153"/>
    </location>
</feature>
<evidence type="ECO:0000256" key="3">
    <source>
        <dbReference type="ARBA" id="ARBA00005119"/>
    </source>
</evidence>
<feature type="transmembrane region" description="Helical" evidence="19">
    <location>
        <begin position="56"/>
        <end position="76"/>
    </location>
</feature>
<dbReference type="PANTHER" id="PTHR46382:SF1">
    <property type="entry name" value="PHOSPHATIDATE CYTIDYLYLTRANSFERASE"/>
    <property type="match status" value="1"/>
</dbReference>
<dbReference type="Pfam" id="PF01148">
    <property type="entry name" value="CTP_transf_1"/>
    <property type="match status" value="1"/>
</dbReference>
<evidence type="ECO:0000256" key="5">
    <source>
        <dbReference type="ARBA" id="ARBA00010185"/>
    </source>
</evidence>
<feature type="transmembrane region" description="Helical" evidence="19">
    <location>
        <begin position="109"/>
        <end position="128"/>
    </location>
</feature>
<comment type="pathway">
    <text evidence="3 18">Phospholipid metabolism; CDP-diacylglycerol biosynthesis; CDP-diacylglycerol from sn-glycerol 3-phosphate: step 3/3.</text>
</comment>
<organism evidence="20 21">
    <name type="scientific">Litoribacillus peritrichatus</name>
    <dbReference type="NCBI Taxonomy" id="718191"/>
    <lineage>
        <taxon>Bacteria</taxon>
        <taxon>Pseudomonadati</taxon>
        <taxon>Pseudomonadota</taxon>
        <taxon>Gammaproteobacteria</taxon>
        <taxon>Oceanospirillales</taxon>
        <taxon>Oceanospirillaceae</taxon>
        <taxon>Litoribacillus</taxon>
    </lineage>
</organism>
<reference evidence="21" key="1">
    <citation type="journal article" date="2019" name="Int. J. Syst. Evol. Microbiol.">
        <title>The Global Catalogue of Microorganisms (GCM) 10K type strain sequencing project: providing services to taxonomists for standard genome sequencing and annotation.</title>
        <authorList>
            <consortium name="The Broad Institute Genomics Platform"/>
            <consortium name="The Broad Institute Genome Sequencing Center for Infectious Disease"/>
            <person name="Wu L."/>
            <person name="Ma J."/>
        </authorList>
    </citation>
    <scope>NUCLEOTIDE SEQUENCE [LARGE SCALE GENOMIC DNA]</scope>
    <source>
        <strain evidence="21">JCM 17551</strain>
    </source>
</reference>
<keyword evidence="15 19" id="KW-0472">Membrane</keyword>
<keyword evidence="14" id="KW-0443">Lipid metabolism</keyword>
<gene>
    <name evidence="20" type="primary">cdsA</name>
    <name evidence="20" type="ORF">GCM10022277_40390</name>
</gene>
<feature type="transmembrane region" description="Helical" evidence="19">
    <location>
        <begin position="200"/>
        <end position="219"/>
    </location>
</feature>
<feature type="transmembrane region" description="Helical" evidence="19">
    <location>
        <begin position="173"/>
        <end position="194"/>
    </location>
</feature>
<keyword evidence="13 19" id="KW-1133">Transmembrane helix</keyword>
<evidence type="ECO:0000256" key="1">
    <source>
        <dbReference type="ARBA" id="ARBA00001698"/>
    </source>
</evidence>
<accession>A0ABP7N959</accession>
<comment type="pathway">
    <text evidence="4">Lipid metabolism.</text>
</comment>
<protein>
    <recommendedName>
        <fullName evidence="7 18">Phosphatidate cytidylyltransferase</fullName>
        <ecNumber evidence="6 18">2.7.7.41</ecNumber>
    </recommendedName>
</protein>
<sequence>MLKQRIITALLLAPLAIGGIFFLPYEYFALFVGAVAMIGAWEWANLAGFESQLKRVAYSVVIGLAMFGIYTAPGINVLSIGIAWWGLALVLVLAYPGLASLWAAKWMRLAIGVLVIVPFWKGLLWLKLQENSELVLLYLCLMVWGADVGAYFAGKKWGVSKLAPKVSPGKSWAGFWGGMVSAMIIGISVGVFVGMSPVQLIILALVSAVTIAVSVLGDLTESMFKRYRGIKDSSQLLPGHGGVLDRVDSLTAAAPVFALLLLISGLTF</sequence>
<dbReference type="InterPro" id="IPR000374">
    <property type="entry name" value="PC_trans"/>
</dbReference>
<keyword evidence="11 18" id="KW-0812">Transmembrane</keyword>
<name>A0ABP7N959_9GAMM</name>
<dbReference type="PANTHER" id="PTHR46382">
    <property type="entry name" value="PHOSPHATIDATE CYTIDYLYLTRANSFERASE"/>
    <property type="match status" value="1"/>
</dbReference>
<evidence type="ECO:0000256" key="10">
    <source>
        <dbReference type="ARBA" id="ARBA00022679"/>
    </source>
</evidence>
<keyword evidence="21" id="KW-1185">Reference proteome</keyword>
<keyword evidence="8" id="KW-1003">Cell membrane</keyword>
<evidence type="ECO:0000313" key="21">
    <source>
        <dbReference type="Proteomes" id="UP001501565"/>
    </source>
</evidence>
<dbReference type="EC" id="2.7.7.41" evidence="6 18"/>
<dbReference type="GO" id="GO:0016779">
    <property type="term" value="F:nucleotidyltransferase activity"/>
    <property type="evidence" value="ECO:0007669"/>
    <property type="project" value="UniProtKB-KW"/>
</dbReference>
<keyword evidence="17" id="KW-1208">Phospholipid metabolism</keyword>
<evidence type="ECO:0000256" key="15">
    <source>
        <dbReference type="ARBA" id="ARBA00023136"/>
    </source>
</evidence>
<evidence type="ECO:0000256" key="16">
    <source>
        <dbReference type="ARBA" id="ARBA00023209"/>
    </source>
</evidence>
<evidence type="ECO:0000256" key="14">
    <source>
        <dbReference type="ARBA" id="ARBA00023098"/>
    </source>
</evidence>
<evidence type="ECO:0000256" key="7">
    <source>
        <dbReference type="ARBA" id="ARBA00019373"/>
    </source>
</evidence>
<evidence type="ECO:0000256" key="12">
    <source>
        <dbReference type="ARBA" id="ARBA00022695"/>
    </source>
</evidence>
<feature type="transmembrane region" description="Helical" evidence="19">
    <location>
        <begin position="82"/>
        <end position="102"/>
    </location>
</feature>
<evidence type="ECO:0000256" key="8">
    <source>
        <dbReference type="ARBA" id="ARBA00022475"/>
    </source>
</evidence>
<comment type="catalytic activity">
    <reaction evidence="1 18">
        <text>a 1,2-diacyl-sn-glycero-3-phosphate + CTP + H(+) = a CDP-1,2-diacyl-sn-glycerol + diphosphate</text>
        <dbReference type="Rhea" id="RHEA:16229"/>
        <dbReference type="ChEBI" id="CHEBI:15378"/>
        <dbReference type="ChEBI" id="CHEBI:33019"/>
        <dbReference type="ChEBI" id="CHEBI:37563"/>
        <dbReference type="ChEBI" id="CHEBI:58332"/>
        <dbReference type="ChEBI" id="CHEBI:58608"/>
        <dbReference type="EC" id="2.7.7.41"/>
    </reaction>
</comment>
<keyword evidence="10 18" id="KW-0808">Transferase</keyword>
<evidence type="ECO:0000256" key="17">
    <source>
        <dbReference type="ARBA" id="ARBA00023264"/>
    </source>
</evidence>
<evidence type="ECO:0000256" key="11">
    <source>
        <dbReference type="ARBA" id="ARBA00022692"/>
    </source>
</evidence>
<comment type="similarity">
    <text evidence="5 18">Belongs to the CDS family.</text>
</comment>
<evidence type="ECO:0000256" key="18">
    <source>
        <dbReference type="RuleBase" id="RU003938"/>
    </source>
</evidence>
<evidence type="ECO:0000256" key="6">
    <source>
        <dbReference type="ARBA" id="ARBA00012487"/>
    </source>
</evidence>
<comment type="subcellular location">
    <subcellularLocation>
        <location evidence="2">Cell membrane</location>
        <topology evidence="2">Multi-pass membrane protein</topology>
    </subcellularLocation>
</comment>
<proteinExistence type="inferred from homology"/>
<evidence type="ECO:0000256" key="2">
    <source>
        <dbReference type="ARBA" id="ARBA00004651"/>
    </source>
</evidence>
<feature type="transmembrane region" description="Helical" evidence="19">
    <location>
        <begin position="28"/>
        <end position="44"/>
    </location>
</feature>
<evidence type="ECO:0000256" key="19">
    <source>
        <dbReference type="SAM" id="Phobius"/>
    </source>
</evidence>
<keyword evidence="12 18" id="KW-0548">Nucleotidyltransferase</keyword>
<evidence type="ECO:0000256" key="9">
    <source>
        <dbReference type="ARBA" id="ARBA00022516"/>
    </source>
</evidence>
<dbReference type="RefSeq" id="WP_344800460.1">
    <property type="nucleotide sequence ID" value="NZ_BAABBN010000015.1"/>
</dbReference>
<evidence type="ECO:0000256" key="13">
    <source>
        <dbReference type="ARBA" id="ARBA00022989"/>
    </source>
</evidence>